<sequence>MATRKPLRLASAIAALALATACAGQGASGGGNGGGDTGSGGGPVTLKFWNGFTGPDRKAVEGIVEKYNSSQNKAKIEMSIMPWDVFFNKLLPSLGSGTGPDIAAMDTVQIPQYAARNVFQPLDDVYGTGNLDPNVLVKSAADATTFQGKKYGVPMNFTTLKLYWNKDMFKKAGLDPEKPPADWDQLAQYAKKLTKDTNGDGKPEQYGISLADHDTIAMWPIFLWQNGGGVVSDDGKTATLDDPATIEAAKRWTGLVTKDKISPIGQSGGDADKLFQSKKAAMEIVGPWMTTGFKDAGIDFGIAMPPAGPKAEVTLGTSVAFTLSSRATGAKKDAAVDFMSFWNAKEQQVYWSVNSGFPPNRTDITAEEIKENPYSAAFGENADKTRFWLNGVRDYQKVNDDIFVPAMQRVLNGKGTVEEVFAKADKDVQALLDSAQ</sequence>
<dbReference type="RefSeq" id="WP_203983423.1">
    <property type="nucleotide sequence ID" value="NZ_BOOU01000029.1"/>
</dbReference>
<gene>
    <name evidence="5" type="primary">ugpB_2</name>
    <name evidence="5" type="ORF">Sru01_17790</name>
</gene>
<dbReference type="CDD" id="cd14748">
    <property type="entry name" value="PBP2_UgpB"/>
    <property type="match status" value="1"/>
</dbReference>
<comment type="similarity">
    <text evidence="1">Belongs to the bacterial solute-binding protein 1 family.</text>
</comment>
<accession>A0A919UZY2</accession>
<dbReference type="GO" id="GO:1901982">
    <property type="term" value="F:maltose binding"/>
    <property type="evidence" value="ECO:0007669"/>
    <property type="project" value="TreeGrafter"/>
</dbReference>
<dbReference type="InterPro" id="IPR006059">
    <property type="entry name" value="SBP"/>
</dbReference>
<keyword evidence="2" id="KW-0813">Transport</keyword>
<keyword evidence="6" id="KW-1185">Reference proteome</keyword>
<feature type="chain" id="PRO_5039730806" evidence="4">
    <location>
        <begin position="24"/>
        <end position="436"/>
    </location>
</feature>
<organism evidence="5 6">
    <name type="scientific">Sphaerisporangium rufum</name>
    <dbReference type="NCBI Taxonomy" id="1381558"/>
    <lineage>
        <taxon>Bacteria</taxon>
        <taxon>Bacillati</taxon>
        <taxon>Actinomycetota</taxon>
        <taxon>Actinomycetes</taxon>
        <taxon>Streptosporangiales</taxon>
        <taxon>Streptosporangiaceae</taxon>
        <taxon>Sphaerisporangium</taxon>
    </lineage>
</organism>
<dbReference type="GO" id="GO:0055052">
    <property type="term" value="C:ATP-binding cassette (ABC) transporter complex, substrate-binding subunit-containing"/>
    <property type="evidence" value="ECO:0007669"/>
    <property type="project" value="TreeGrafter"/>
</dbReference>
<dbReference type="GO" id="GO:0015768">
    <property type="term" value="P:maltose transport"/>
    <property type="evidence" value="ECO:0007669"/>
    <property type="project" value="TreeGrafter"/>
</dbReference>
<dbReference type="EMBL" id="BOOU01000029">
    <property type="protein sequence ID" value="GII76797.1"/>
    <property type="molecule type" value="Genomic_DNA"/>
</dbReference>
<dbReference type="Proteomes" id="UP000655287">
    <property type="component" value="Unassembled WGS sequence"/>
</dbReference>
<name>A0A919UZY2_9ACTN</name>
<dbReference type="Pfam" id="PF01547">
    <property type="entry name" value="SBP_bac_1"/>
    <property type="match status" value="1"/>
</dbReference>
<keyword evidence="3 4" id="KW-0732">Signal</keyword>
<dbReference type="PANTHER" id="PTHR30061">
    <property type="entry name" value="MALTOSE-BINDING PERIPLASMIC PROTEIN"/>
    <property type="match status" value="1"/>
</dbReference>
<evidence type="ECO:0000313" key="6">
    <source>
        <dbReference type="Proteomes" id="UP000655287"/>
    </source>
</evidence>
<reference evidence="5" key="1">
    <citation type="submission" date="2021-01" db="EMBL/GenBank/DDBJ databases">
        <title>Whole genome shotgun sequence of Sphaerisporangium rufum NBRC 109079.</title>
        <authorList>
            <person name="Komaki H."/>
            <person name="Tamura T."/>
        </authorList>
    </citation>
    <scope>NUCLEOTIDE SEQUENCE</scope>
    <source>
        <strain evidence="5">NBRC 109079</strain>
    </source>
</reference>
<dbReference type="PROSITE" id="PS51257">
    <property type="entry name" value="PROKAR_LIPOPROTEIN"/>
    <property type="match status" value="1"/>
</dbReference>
<dbReference type="SUPFAM" id="SSF53850">
    <property type="entry name" value="Periplasmic binding protein-like II"/>
    <property type="match status" value="1"/>
</dbReference>
<evidence type="ECO:0000256" key="3">
    <source>
        <dbReference type="ARBA" id="ARBA00022729"/>
    </source>
</evidence>
<comment type="caution">
    <text evidence="5">The sequence shown here is derived from an EMBL/GenBank/DDBJ whole genome shotgun (WGS) entry which is preliminary data.</text>
</comment>
<proteinExistence type="inferred from homology"/>
<feature type="signal peptide" evidence="4">
    <location>
        <begin position="1"/>
        <end position="23"/>
    </location>
</feature>
<protein>
    <submittedName>
        <fullName evidence="5">ABC transporter substrate-binding protein</fullName>
    </submittedName>
</protein>
<dbReference type="Gene3D" id="3.40.190.10">
    <property type="entry name" value="Periplasmic binding protein-like II"/>
    <property type="match status" value="1"/>
</dbReference>
<evidence type="ECO:0000256" key="1">
    <source>
        <dbReference type="ARBA" id="ARBA00008520"/>
    </source>
</evidence>
<dbReference type="AlphaFoldDB" id="A0A919UZY2"/>
<evidence type="ECO:0000256" key="4">
    <source>
        <dbReference type="SAM" id="SignalP"/>
    </source>
</evidence>
<dbReference type="PANTHER" id="PTHR30061:SF50">
    <property type="entry name" value="MALTOSE_MALTODEXTRIN-BINDING PERIPLASMIC PROTEIN"/>
    <property type="match status" value="1"/>
</dbReference>
<evidence type="ECO:0000256" key="2">
    <source>
        <dbReference type="ARBA" id="ARBA00022448"/>
    </source>
</evidence>
<evidence type="ECO:0000313" key="5">
    <source>
        <dbReference type="EMBL" id="GII76797.1"/>
    </source>
</evidence>
<dbReference type="GO" id="GO:0042956">
    <property type="term" value="P:maltodextrin transmembrane transport"/>
    <property type="evidence" value="ECO:0007669"/>
    <property type="project" value="TreeGrafter"/>
</dbReference>